<gene>
    <name evidence="1" type="ORF">LEP1GSC058_1611</name>
</gene>
<organism evidence="1 2">
    <name type="scientific">Leptospira fainei serovar Hurstbridge str. BUT 6</name>
    <dbReference type="NCBI Taxonomy" id="1193011"/>
    <lineage>
        <taxon>Bacteria</taxon>
        <taxon>Pseudomonadati</taxon>
        <taxon>Spirochaetota</taxon>
        <taxon>Spirochaetia</taxon>
        <taxon>Leptospirales</taxon>
        <taxon>Leptospiraceae</taxon>
        <taxon>Leptospira</taxon>
    </lineage>
</organism>
<dbReference type="Pfam" id="PF14196">
    <property type="entry name" value="ATC_hydrolase"/>
    <property type="match status" value="1"/>
</dbReference>
<name>S3V2W6_9LEPT</name>
<protein>
    <submittedName>
        <fullName evidence="1">L-2-amino-thiazoline-4-carboxylic acid hydrolase</fullName>
    </submittedName>
</protein>
<keyword evidence="2" id="KW-1185">Reference proteome</keyword>
<proteinExistence type="predicted"/>
<evidence type="ECO:0000313" key="1">
    <source>
        <dbReference type="EMBL" id="EPG74979.1"/>
    </source>
</evidence>
<comment type="caution">
    <text evidence="1">The sequence shown here is derived from an EMBL/GenBank/DDBJ whole genome shotgun (WGS) entry which is preliminary data.</text>
</comment>
<dbReference type="Proteomes" id="UP000014540">
    <property type="component" value="Unassembled WGS sequence"/>
</dbReference>
<reference evidence="1" key="1">
    <citation type="submission" date="2013-04" db="EMBL/GenBank/DDBJ databases">
        <authorList>
            <person name="Harkins D.M."/>
            <person name="Durkin A.S."/>
            <person name="Selengut J.D."/>
            <person name="Sanka R."/>
            <person name="DePew J."/>
            <person name="Purushe J."/>
            <person name="Ahmed A."/>
            <person name="van der Linden H."/>
            <person name="Goris M.G.A."/>
            <person name="Hartskeerl R.A."/>
            <person name="Vinetz J.M."/>
            <person name="Sutton G.G."/>
            <person name="Nelson W.C."/>
            <person name="Fouts D.E."/>
        </authorList>
    </citation>
    <scope>NUCLEOTIDE SEQUENCE [LARGE SCALE GENOMIC DNA]</scope>
    <source>
        <strain evidence="1">BUT 6</strain>
    </source>
</reference>
<dbReference type="GO" id="GO:0016787">
    <property type="term" value="F:hydrolase activity"/>
    <property type="evidence" value="ECO:0007669"/>
    <property type="project" value="UniProtKB-KW"/>
</dbReference>
<dbReference type="InterPro" id="IPR026002">
    <property type="entry name" value="ATC_hydrolase-like"/>
</dbReference>
<keyword evidence="1" id="KW-0378">Hydrolase</keyword>
<accession>S3V2W6</accession>
<dbReference type="AlphaFoldDB" id="S3V2W6"/>
<evidence type="ECO:0000313" key="2">
    <source>
        <dbReference type="Proteomes" id="UP000014540"/>
    </source>
</evidence>
<sequence>MLAIKIAVIIVAAKGLRKVFRRLFITNFWYELSMNLTYWKTLKNSPIFNPEDIKRIKANYRNFKKQDKSYLVDIQSEYHLSWSCLIRATYDRCIENGFSIDRSIEITENLLFENMKPDKIAKYILKALNKSKDPFQYMVNVSKRQESNFFGSTFSFSRATDDLNSYHLLVHDCFYNSYFRRHQVPELMKIACKWDLISWSKGVSQDRHGITFSRPTTLGLNDSDCQFNFERVPKK</sequence>
<dbReference type="EMBL" id="AKWZ02000006">
    <property type="protein sequence ID" value="EPG74979.1"/>
    <property type="molecule type" value="Genomic_DNA"/>
</dbReference>